<comment type="similarity">
    <text evidence="2">Belongs to the jagunal family.</text>
</comment>
<evidence type="ECO:0000256" key="3">
    <source>
        <dbReference type="ARBA" id="ARBA00022692"/>
    </source>
</evidence>
<keyword evidence="10" id="KW-1185">Reference proteome</keyword>
<accession>A0AAZ3RZ02</accession>
<evidence type="ECO:0000256" key="4">
    <source>
        <dbReference type="ARBA" id="ARBA00022824"/>
    </source>
</evidence>
<feature type="transmembrane region" description="Helical" evidence="8">
    <location>
        <begin position="74"/>
        <end position="95"/>
    </location>
</feature>
<proteinExistence type="inferred from homology"/>
<evidence type="ECO:0000313" key="9">
    <source>
        <dbReference type="Ensembl" id="ENSOTSP00005146403.1"/>
    </source>
</evidence>
<evidence type="ECO:0000256" key="5">
    <source>
        <dbReference type="ARBA" id="ARBA00022989"/>
    </source>
</evidence>
<evidence type="ECO:0000256" key="1">
    <source>
        <dbReference type="ARBA" id="ARBA00004477"/>
    </source>
</evidence>
<name>A0AAZ3RZ02_ONCTS</name>
<sequence length="127" mass="14847">QWEYLYLLIPLSAQYHPSLFIYLVSHSVVAAPCQWEYPYLLSIIPPSAASWPCLFCIVPLIYGGMETFPEAKQLYRFIFVFSAVSIMYLVMVVQVHGWQIYYSKKLLDAWVTSTQDKKLGGRHYWNI</sequence>
<comment type="subcellular location">
    <subcellularLocation>
        <location evidence="1">Endoplasmic reticulum membrane</location>
        <topology evidence="1">Multi-pass membrane protein</topology>
    </subcellularLocation>
</comment>
<keyword evidence="5 8" id="KW-1133">Transmembrane helix</keyword>
<reference evidence="9" key="2">
    <citation type="submission" date="2025-08" db="UniProtKB">
        <authorList>
            <consortium name="Ensembl"/>
        </authorList>
    </citation>
    <scope>IDENTIFICATION</scope>
</reference>
<keyword evidence="3 8" id="KW-0812">Transmembrane</keyword>
<dbReference type="GeneTree" id="ENSGT00970000197183"/>
<keyword evidence="4" id="KW-0256">Endoplasmic reticulum</keyword>
<dbReference type="InterPro" id="IPR009787">
    <property type="entry name" value="Jagunal"/>
</dbReference>
<feature type="transmembrane region" description="Helical" evidence="8">
    <location>
        <begin position="37"/>
        <end position="62"/>
    </location>
</feature>
<keyword evidence="6 8" id="KW-0472">Membrane</keyword>
<evidence type="ECO:0000256" key="8">
    <source>
        <dbReference type="SAM" id="Phobius"/>
    </source>
</evidence>
<organism evidence="9 10">
    <name type="scientific">Oncorhynchus tshawytscha</name>
    <name type="common">Chinook salmon</name>
    <name type="synonym">Salmo tshawytscha</name>
    <dbReference type="NCBI Taxonomy" id="74940"/>
    <lineage>
        <taxon>Eukaryota</taxon>
        <taxon>Metazoa</taxon>
        <taxon>Chordata</taxon>
        <taxon>Craniata</taxon>
        <taxon>Vertebrata</taxon>
        <taxon>Euteleostomi</taxon>
        <taxon>Actinopterygii</taxon>
        <taxon>Neopterygii</taxon>
        <taxon>Teleostei</taxon>
        <taxon>Protacanthopterygii</taxon>
        <taxon>Salmoniformes</taxon>
        <taxon>Salmonidae</taxon>
        <taxon>Salmoninae</taxon>
        <taxon>Oncorhynchus</taxon>
    </lineage>
</organism>
<feature type="transmembrane region" description="Helical" evidence="8">
    <location>
        <begin position="6"/>
        <end position="25"/>
    </location>
</feature>
<dbReference type="GO" id="GO:0016192">
    <property type="term" value="P:vesicle-mediated transport"/>
    <property type="evidence" value="ECO:0007669"/>
    <property type="project" value="TreeGrafter"/>
</dbReference>
<evidence type="ECO:0000256" key="7">
    <source>
        <dbReference type="ARBA" id="ARBA00039548"/>
    </source>
</evidence>
<reference evidence="10" key="1">
    <citation type="journal article" date="2018" name="PLoS ONE">
        <title>Chinook salmon (Oncorhynchus tshawytscha) genome and transcriptome.</title>
        <authorList>
            <person name="Christensen K.A."/>
            <person name="Leong J.S."/>
            <person name="Sakhrani D."/>
            <person name="Biagi C.A."/>
            <person name="Minkley D.R."/>
            <person name="Withler R.E."/>
            <person name="Rondeau E.B."/>
            <person name="Koop B.F."/>
            <person name="Devlin R.H."/>
        </authorList>
    </citation>
    <scope>NUCLEOTIDE SEQUENCE [LARGE SCALE GENOMIC DNA]</scope>
</reference>
<dbReference type="PANTHER" id="PTHR20955:SF1">
    <property type="entry name" value="PROTEIN JAGUNAL HOMOLOG 1"/>
    <property type="match status" value="1"/>
</dbReference>
<dbReference type="AlphaFoldDB" id="A0AAZ3RZ02"/>
<dbReference type="Ensembl" id="ENSOTST00005147425.1">
    <property type="protein sequence ID" value="ENSOTSP00005146403.1"/>
    <property type="gene ID" value="ENSOTSG00005057049.1"/>
</dbReference>
<dbReference type="GO" id="GO:0038158">
    <property type="term" value="P:granulocyte colony-stimulating factor signaling pathway"/>
    <property type="evidence" value="ECO:0007669"/>
    <property type="project" value="TreeGrafter"/>
</dbReference>
<dbReference type="GO" id="GO:0007029">
    <property type="term" value="P:endoplasmic reticulum organization"/>
    <property type="evidence" value="ECO:0007669"/>
    <property type="project" value="InterPro"/>
</dbReference>
<evidence type="ECO:0000313" key="10">
    <source>
        <dbReference type="Proteomes" id="UP000694402"/>
    </source>
</evidence>
<protein>
    <recommendedName>
        <fullName evidence="7">Protein jagunal homolog 1</fullName>
    </recommendedName>
</protein>
<dbReference type="Pfam" id="PF07086">
    <property type="entry name" value="Jagunal"/>
    <property type="match status" value="1"/>
</dbReference>
<evidence type="ECO:0000256" key="6">
    <source>
        <dbReference type="ARBA" id="ARBA00023136"/>
    </source>
</evidence>
<dbReference type="GO" id="GO:0005789">
    <property type="term" value="C:endoplasmic reticulum membrane"/>
    <property type="evidence" value="ECO:0007669"/>
    <property type="project" value="UniProtKB-SubCell"/>
</dbReference>
<evidence type="ECO:0000256" key="2">
    <source>
        <dbReference type="ARBA" id="ARBA00008462"/>
    </source>
</evidence>
<reference evidence="9" key="3">
    <citation type="submission" date="2025-09" db="UniProtKB">
        <authorList>
            <consortium name="Ensembl"/>
        </authorList>
    </citation>
    <scope>IDENTIFICATION</scope>
</reference>
<dbReference type="Proteomes" id="UP000694402">
    <property type="component" value="Unassembled WGS sequence"/>
</dbReference>
<dbReference type="PANTHER" id="PTHR20955">
    <property type="entry name" value="PROTEIN JAGUNAL HOMOLOG 1"/>
    <property type="match status" value="1"/>
</dbReference>